<reference evidence="2" key="2">
    <citation type="submission" date="2021-03" db="UniProtKB">
        <authorList>
            <consortium name="EnsemblPlants"/>
        </authorList>
    </citation>
    <scope>IDENTIFICATION</scope>
</reference>
<evidence type="ECO:0000313" key="3">
    <source>
        <dbReference type="Proteomes" id="UP000596660"/>
    </source>
</evidence>
<proteinExistence type="predicted"/>
<protein>
    <submittedName>
        <fullName evidence="2">Uncharacterized protein</fullName>
    </submittedName>
</protein>
<dbReference type="Gramene" id="AUR62022474-RA">
    <property type="protein sequence ID" value="AUR62022474-RA:cds"/>
    <property type="gene ID" value="AUR62022474"/>
</dbReference>
<organism evidence="2 3">
    <name type="scientific">Chenopodium quinoa</name>
    <name type="common">Quinoa</name>
    <dbReference type="NCBI Taxonomy" id="63459"/>
    <lineage>
        <taxon>Eukaryota</taxon>
        <taxon>Viridiplantae</taxon>
        <taxon>Streptophyta</taxon>
        <taxon>Embryophyta</taxon>
        <taxon>Tracheophyta</taxon>
        <taxon>Spermatophyta</taxon>
        <taxon>Magnoliopsida</taxon>
        <taxon>eudicotyledons</taxon>
        <taxon>Gunneridae</taxon>
        <taxon>Pentapetalae</taxon>
        <taxon>Caryophyllales</taxon>
        <taxon>Chenopodiaceae</taxon>
        <taxon>Chenopodioideae</taxon>
        <taxon>Atripliceae</taxon>
        <taxon>Chenopodium</taxon>
    </lineage>
</organism>
<evidence type="ECO:0000313" key="2">
    <source>
        <dbReference type="EnsemblPlants" id="AUR62022474-RA:cds"/>
    </source>
</evidence>
<accession>A0A803M2M6</accession>
<sequence length="122" mass="13402">MQSPLPSVETACAALQQEESHRTTLSEGNHGNLKGEPIALYGREQENQALGCTVCGRKRHTATNCWRVIGYPSWHPQYKKQGRALKARTGAQATLRTALKPSKSKQHESWHGGPCRGATDLP</sequence>
<dbReference type="PANTHER" id="PTHR34222">
    <property type="entry name" value="GAG_PRE-INTEGRS DOMAIN-CONTAINING PROTEIN"/>
    <property type="match status" value="1"/>
</dbReference>
<dbReference type="Proteomes" id="UP000596660">
    <property type="component" value="Unplaced"/>
</dbReference>
<name>A0A803M2M6_CHEQI</name>
<reference evidence="2" key="1">
    <citation type="journal article" date="2017" name="Nature">
        <title>The genome of Chenopodium quinoa.</title>
        <authorList>
            <person name="Jarvis D.E."/>
            <person name="Ho Y.S."/>
            <person name="Lightfoot D.J."/>
            <person name="Schmoeckel S.M."/>
            <person name="Li B."/>
            <person name="Borm T.J.A."/>
            <person name="Ohyanagi H."/>
            <person name="Mineta K."/>
            <person name="Michell C.T."/>
            <person name="Saber N."/>
            <person name="Kharbatia N.M."/>
            <person name="Rupper R.R."/>
            <person name="Sharp A.R."/>
            <person name="Dally N."/>
            <person name="Boughton B.A."/>
            <person name="Woo Y.H."/>
            <person name="Gao G."/>
            <person name="Schijlen E.G.W.M."/>
            <person name="Guo X."/>
            <person name="Momin A.A."/>
            <person name="Negrao S."/>
            <person name="Al-Babili S."/>
            <person name="Gehring C."/>
            <person name="Roessner U."/>
            <person name="Jung C."/>
            <person name="Murphy K."/>
            <person name="Arold S.T."/>
            <person name="Gojobori T."/>
            <person name="van der Linden C.G."/>
            <person name="van Loo E.N."/>
            <person name="Jellen E.N."/>
            <person name="Maughan P.J."/>
            <person name="Tester M."/>
        </authorList>
    </citation>
    <scope>NUCLEOTIDE SEQUENCE [LARGE SCALE GENOMIC DNA]</scope>
    <source>
        <strain evidence="2">cv. PI 614886</strain>
    </source>
</reference>
<dbReference type="AlphaFoldDB" id="A0A803M2M6"/>
<keyword evidence="3" id="KW-1185">Reference proteome</keyword>
<evidence type="ECO:0000256" key="1">
    <source>
        <dbReference type="SAM" id="MobiDB-lite"/>
    </source>
</evidence>
<feature type="region of interest" description="Disordered" evidence="1">
    <location>
        <begin position="97"/>
        <end position="122"/>
    </location>
</feature>
<dbReference type="PANTHER" id="PTHR34222:SF97">
    <property type="entry name" value="CATALYTIC REGION, PUTATIVE-RELATED"/>
    <property type="match status" value="1"/>
</dbReference>
<dbReference type="EnsemblPlants" id="AUR62022474-RA">
    <property type="protein sequence ID" value="AUR62022474-RA:cds"/>
    <property type="gene ID" value="AUR62022474"/>
</dbReference>